<evidence type="ECO:0000259" key="7">
    <source>
        <dbReference type="Pfam" id="PF17917"/>
    </source>
</evidence>
<keyword evidence="3" id="KW-0540">Nuclease</keyword>
<dbReference type="PANTHER" id="PTHR37984:SF5">
    <property type="entry name" value="PROTEIN NYNRIN-LIKE"/>
    <property type="match status" value="1"/>
</dbReference>
<keyword evidence="5" id="KW-0378">Hydrolase</keyword>
<dbReference type="Proteomes" id="UP000075243">
    <property type="component" value="Unassembled WGS sequence"/>
</dbReference>
<keyword evidence="6" id="KW-0695">RNA-directed DNA polymerase</keyword>
<dbReference type="InterPro" id="IPR041373">
    <property type="entry name" value="RT_RNaseH"/>
</dbReference>
<protein>
    <submittedName>
        <fullName evidence="8">Retrovirus-related Pol polyprotein from transposon 17.6</fullName>
    </submittedName>
</protein>
<dbReference type="GO" id="GO:0004519">
    <property type="term" value="F:endonuclease activity"/>
    <property type="evidence" value="ECO:0007669"/>
    <property type="project" value="UniProtKB-KW"/>
</dbReference>
<keyword evidence="2" id="KW-0548">Nucleotidyltransferase</keyword>
<dbReference type="Gramene" id="C.cajan_24843.t">
    <property type="protein sequence ID" value="C.cajan_24843.t"/>
    <property type="gene ID" value="C.cajan_24843"/>
</dbReference>
<evidence type="ECO:0000256" key="3">
    <source>
        <dbReference type="ARBA" id="ARBA00022722"/>
    </source>
</evidence>
<keyword evidence="1" id="KW-0808">Transferase</keyword>
<gene>
    <name evidence="8" type="ORF">KK1_024941</name>
</gene>
<feature type="domain" description="Reverse transcriptase RNase H-like" evidence="7">
    <location>
        <begin position="141"/>
        <end position="195"/>
    </location>
</feature>
<dbReference type="InterPro" id="IPR036397">
    <property type="entry name" value="RNaseH_sf"/>
</dbReference>
<keyword evidence="9" id="KW-1185">Reference proteome</keyword>
<dbReference type="Gene3D" id="3.30.70.270">
    <property type="match status" value="2"/>
</dbReference>
<evidence type="ECO:0000256" key="6">
    <source>
        <dbReference type="ARBA" id="ARBA00022918"/>
    </source>
</evidence>
<evidence type="ECO:0000313" key="8">
    <source>
        <dbReference type="EMBL" id="KYP53119.1"/>
    </source>
</evidence>
<dbReference type="GO" id="GO:0003676">
    <property type="term" value="F:nucleic acid binding"/>
    <property type="evidence" value="ECO:0007669"/>
    <property type="project" value="InterPro"/>
</dbReference>
<dbReference type="FunFam" id="3.30.70.270:FF:000020">
    <property type="entry name" value="Transposon Tf2-6 polyprotein-like Protein"/>
    <property type="match status" value="1"/>
</dbReference>
<dbReference type="AlphaFoldDB" id="A0A151SEC4"/>
<dbReference type="InterPro" id="IPR043502">
    <property type="entry name" value="DNA/RNA_pol_sf"/>
</dbReference>
<proteinExistence type="predicted"/>
<dbReference type="SUPFAM" id="SSF56672">
    <property type="entry name" value="DNA/RNA polymerases"/>
    <property type="match status" value="1"/>
</dbReference>
<evidence type="ECO:0000256" key="1">
    <source>
        <dbReference type="ARBA" id="ARBA00022679"/>
    </source>
</evidence>
<dbReference type="InterPro" id="IPR050951">
    <property type="entry name" value="Retrovirus_Pol_polyprotein"/>
</dbReference>
<evidence type="ECO:0000313" key="9">
    <source>
        <dbReference type="Proteomes" id="UP000075243"/>
    </source>
</evidence>
<dbReference type="Gene3D" id="3.30.420.10">
    <property type="entry name" value="Ribonuclease H-like superfamily/Ribonuclease H"/>
    <property type="match status" value="1"/>
</dbReference>
<evidence type="ECO:0000256" key="4">
    <source>
        <dbReference type="ARBA" id="ARBA00022759"/>
    </source>
</evidence>
<sequence length="356" mass="41335">MLAIFSNLVEKYIKVFMDDFSMLIASFDSCLENLNTIFKWCVETSLVLNWEKFHFMVTKGIILGHKVLKKGIEVDPTKVEIISKLPPPTNVKGIRSFLGHVGFFRWFIKAISKMAKPLNNLLLKDTKFKFDDDFFSSFSLLKQKLSSVFHVIHYASKVFNETQINYAITKKELLVIIYSFEKFLPYLIRSMIIVYIFVAMDYVLKWMEASATQKIDAKTAIKFLKMNMFCRFGTLHKLEEMRMPAHESSKIYKNKVKAYHDKKIVKRNFQPSQMVLLFNSRLRLFPIKLKLKWLGPFIIKSVKPYGVVELEEPSIGRAWMVNGQKIKLYLGGEVERLTTAIINKCLLGGNSISYAL</sequence>
<dbReference type="Pfam" id="PF17917">
    <property type="entry name" value="RT_RNaseH"/>
    <property type="match status" value="1"/>
</dbReference>
<dbReference type="InterPro" id="IPR043128">
    <property type="entry name" value="Rev_trsase/Diguanyl_cyclase"/>
</dbReference>
<name>A0A151SEC4_CAJCA</name>
<keyword evidence="4" id="KW-0255">Endonuclease</keyword>
<evidence type="ECO:0000256" key="2">
    <source>
        <dbReference type="ARBA" id="ARBA00022695"/>
    </source>
</evidence>
<organism evidence="8 9">
    <name type="scientific">Cajanus cajan</name>
    <name type="common">Pigeon pea</name>
    <name type="synonym">Cajanus indicus</name>
    <dbReference type="NCBI Taxonomy" id="3821"/>
    <lineage>
        <taxon>Eukaryota</taxon>
        <taxon>Viridiplantae</taxon>
        <taxon>Streptophyta</taxon>
        <taxon>Embryophyta</taxon>
        <taxon>Tracheophyta</taxon>
        <taxon>Spermatophyta</taxon>
        <taxon>Magnoliopsida</taxon>
        <taxon>eudicotyledons</taxon>
        <taxon>Gunneridae</taxon>
        <taxon>Pentapetalae</taxon>
        <taxon>rosids</taxon>
        <taxon>fabids</taxon>
        <taxon>Fabales</taxon>
        <taxon>Fabaceae</taxon>
        <taxon>Papilionoideae</taxon>
        <taxon>50 kb inversion clade</taxon>
        <taxon>NPAAA clade</taxon>
        <taxon>indigoferoid/millettioid clade</taxon>
        <taxon>Phaseoleae</taxon>
        <taxon>Cajanus</taxon>
    </lineage>
</organism>
<evidence type="ECO:0000256" key="5">
    <source>
        <dbReference type="ARBA" id="ARBA00022801"/>
    </source>
</evidence>
<dbReference type="PANTHER" id="PTHR37984">
    <property type="entry name" value="PROTEIN CBG26694"/>
    <property type="match status" value="1"/>
</dbReference>
<dbReference type="EMBL" id="KQ483416">
    <property type="protein sequence ID" value="KYP53119.1"/>
    <property type="molecule type" value="Genomic_DNA"/>
</dbReference>
<dbReference type="GO" id="GO:0016787">
    <property type="term" value="F:hydrolase activity"/>
    <property type="evidence" value="ECO:0007669"/>
    <property type="project" value="UniProtKB-KW"/>
</dbReference>
<accession>A0A151SEC4</accession>
<dbReference type="GO" id="GO:0003964">
    <property type="term" value="F:RNA-directed DNA polymerase activity"/>
    <property type="evidence" value="ECO:0007669"/>
    <property type="project" value="UniProtKB-KW"/>
</dbReference>
<reference evidence="8" key="1">
    <citation type="journal article" date="2012" name="Nat. Biotechnol.">
        <title>Draft genome sequence of pigeonpea (Cajanus cajan), an orphan legume crop of resource-poor farmers.</title>
        <authorList>
            <person name="Varshney R.K."/>
            <person name="Chen W."/>
            <person name="Li Y."/>
            <person name="Bharti A.K."/>
            <person name="Saxena R.K."/>
            <person name="Schlueter J.A."/>
            <person name="Donoghue M.T."/>
            <person name="Azam S."/>
            <person name="Fan G."/>
            <person name="Whaley A.M."/>
            <person name="Farmer A.D."/>
            <person name="Sheridan J."/>
            <person name="Iwata A."/>
            <person name="Tuteja R."/>
            <person name="Penmetsa R.V."/>
            <person name="Wu W."/>
            <person name="Upadhyaya H.D."/>
            <person name="Yang S.P."/>
            <person name="Shah T."/>
            <person name="Saxena K.B."/>
            <person name="Michael T."/>
            <person name="McCombie W.R."/>
            <person name="Yang B."/>
            <person name="Zhang G."/>
            <person name="Yang H."/>
            <person name="Wang J."/>
            <person name="Spillane C."/>
            <person name="Cook D.R."/>
            <person name="May G.D."/>
            <person name="Xu X."/>
            <person name="Jackson S.A."/>
        </authorList>
    </citation>
    <scope>NUCLEOTIDE SEQUENCE [LARGE SCALE GENOMIC DNA]</scope>
</reference>